<dbReference type="Gramene" id="ONIVA07G13740.1">
    <property type="protein sequence ID" value="ONIVA07G13740.1"/>
    <property type="gene ID" value="ONIVA07G13740"/>
</dbReference>
<feature type="compositionally biased region" description="Polar residues" evidence="2">
    <location>
        <begin position="774"/>
        <end position="784"/>
    </location>
</feature>
<evidence type="ECO:0000259" key="3">
    <source>
        <dbReference type="PROSITE" id="PS50053"/>
    </source>
</evidence>
<feature type="domain" description="Ubiquitin-like" evidence="3">
    <location>
        <begin position="146"/>
        <end position="221"/>
    </location>
</feature>
<dbReference type="PANTHER" id="PTHR15204">
    <property type="entry name" value="LARGE PROLINE-RICH PROTEIN BAG6"/>
    <property type="match status" value="1"/>
</dbReference>
<dbReference type="eggNOG" id="KOG4248">
    <property type="taxonomic scope" value="Eukaryota"/>
</dbReference>
<dbReference type="EnsemblPlants" id="ONIVA07G13740.1">
    <property type="protein sequence ID" value="ONIVA07G13740.1"/>
    <property type="gene ID" value="ONIVA07G13740"/>
</dbReference>
<reference evidence="4" key="1">
    <citation type="submission" date="2015-04" db="UniProtKB">
        <authorList>
            <consortium name="EnsemblPlants"/>
        </authorList>
    </citation>
    <scope>IDENTIFICATION</scope>
    <source>
        <strain evidence="4">SL10</strain>
    </source>
</reference>
<feature type="compositionally biased region" description="Polar residues" evidence="2">
    <location>
        <begin position="361"/>
        <end position="376"/>
    </location>
</feature>
<dbReference type="PRINTS" id="PR00348">
    <property type="entry name" value="UBIQUITIN"/>
</dbReference>
<dbReference type="SUPFAM" id="SSF54236">
    <property type="entry name" value="Ubiquitin-like"/>
    <property type="match status" value="1"/>
</dbReference>
<dbReference type="Gene3D" id="3.10.20.90">
    <property type="entry name" value="Phosphatidylinositol 3-kinase Catalytic Subunit, Chain A, domain 1"/>
    <property type="match status" value="1"/>
</dbReference>
<feature type="region of interest" description="Disordered" evidence="2">
    <location>
        <begin position="42"/>
        <end position="82"/>
    </location>
</feature>
<dbReference type="PROSITE" id="PS00299">
    <property type="entry name" value="UBIQUITIN_1"/>
    <property type="match status" value="1"/>
</dbReference>
<dbReference type="GO" id="GO:0051787">
    <property type="term" value="F:misfolded protein binding"/>
    <property type="evidence" value="ECO:0007669"/>
    <property type="project" value="TreeGrafter"/>
</dbReference>
<dbReference type="InterPro" id="IPR019954">
    <property type="entry name" value="Ubiquitin_CS"/>
</dbReference>
<dbReference type="AlphaFoldDB" id="A0A0E0I158"/>
<dbReference type="STRING" id="4536.A0A0E0I158"/>
<reference evidence="4" key="2">
    <citation type="submission" date="2018-04" db="EMBL/GenBank/DDBJ databases">
        <title>OnivRS2 (Oryza nivara Reference Sequence Version 2).</title>
        <authorList>
            <person name="Zhang J."/>
            <person name="Kudrna D."/>
            <person name="Lee S."/>
            <person name="Talag J."/>
            <person name="Rajasekar S."/>
            <person name="Welchert J."/>
            <person name="Hsing Y.-I."/>
            <person name="Wing R.A."/>
        </authorList>
    </citation>
    <scope>NUCLEOTIDE SEQUENCE [LARGE SCALE GENOMIC DNA]</scope>
    <source>
        <strain evidence="4">SL10</strain>
    </source>
</reference>
<sequence length="1092" mass="114329">MCPTAPSPLTSSPSSSSSSSFTAAPSSSQFSLLTQLATLIKRKKRKRKIATEKSSLPPIGQEQPPHRPPIRSPPPLARFIRRLPTPPLPATLVPHPNAAASSARLARGAAVSTCGLGGSGPLRIPHASVGASSSTVKAGDDPEATIEINIKTLDSQVHKLRVKKNVPVLVLKEKIVEATGVPVDQQRLIFRGRVLKDDHLLSEYHLEDGYTLHLVARRAAAEGQHSSGTSDENTHANVNVAGNGLLGDISREIIEAMHSEGMIDDLARSVRDILGSLGLAMPGGMTNTTFSVPLTTAPEGANNVNGRTQPGNHAQPGFSILNHQIQVSQLQPAGSIPRNMVIPDSLTTLLEYINRMDQVLQNNGTPSVDTNTQQPPRSDDAYLNQRFPSPEVLVSVIERAQQLLGGSAASALSHLAQRIQRDSDTSDASIRSQIQNESAQLGVAMQHLGAMFLELGRTMMMLRMGPSPADAFVNAGSSVYINSAGPNPIMVQPSFQNTPPFGVSSIPVLGGISGAFGIVDPSRTSAVNTHGTSTTSGSSAGMTTASAGAVNEGRQNVERTQGGNPSATSMHGLPARTVIAAIPARSTAEAPNHVLSVILPVQVRSQVAMPNQSTVSQGSQTAVGGGSQPQASVTAQVANALSANQQGQVSSSAQNTVDQGSRSVTTNGVDNVDSLVSASTQLQNELSDSNNGRTSLNAQSLVAGAGISPSNTSDPNLASEDSSTENAPNIGSIQQHPEMEGIHANNVRKPSGESTTANLVGQITTTCTDDISVNRSAENSSQKNIPLDGVSAQSIKPSASSRSEPVGLGGGLQPKRRSRTAKPPGSSSDTGEVVNSSRISNSQNAVSMGQQVLQALASQNTNVNRSHVTDSPLPSTTSQFSGGMPPRRQGGEGQVDFGSMISSVLNNPAFGNLLSNVAEQTGMGSAGDLRNMVEECAQSPAIMDTMSNLVQNVDGSGRGQGGIDLSRMMQQMMPVVSQVLGGAGARPAGTNSGQSRLQPRRSDMRVDDASDYGNSQIDLHQAREHIEQHDSPRDIFGAVLETAAQAYGEDESIEDMLEELVSDPELTDDYLKLLLQQVRQRIQSASQSGNQS</sequence>
<feature type="region of interest" description="Disordered" evidence="2">
    <location>
        <begin position="361"/>
        <end position="381"/>
    </location>
</feature>
<proteinExistence type="predicted"/>
<keyword evidence="5" id="KW-1185">Reference proteome</keyword>
<evidence type="ECO:0000313" key="5">
    <source>
        <dbReference type="Proteomes" id="UP000006591"/>
    </source>
</evidence>
<dbReference type="FunFam" id="3.10.20.90:FF:000154">
    <property type="entry name" value="Large proline-rich protein BAG6"/>
    <property type="match status" value="1"/>
</dbReference>
<feature type="region of interest" description="Disordered" evidence="2">
    <location>
        <begin position="861"/>
        <end position="894"/>
    </location>
</feature>
<dbReference type="CDD" id="cd17039">
    <property type="entry name" value="Ubl_ubiquitin_like"/>
    <property type="match status" value="1"/>
</dbReference>
<dbReference type="GO" id="GO:0071818">
    <property type="term" value="C:BAT3 complex"/>
    <property type="evidence" value="ECO:0007669"/>
    <property type="project" value="TreeGrafter"/>
</dbReference>
<feature type="region of interest" description="Disordered" evidence="2">
    <location>
        <begin position="774"/>
        <end position="835"/>
    </location>
</feature>
<name>A0A0E0I158_ORYNI</name>
<feature type="region of interest" description="Disordered" evidence="2">
    <location>
        <begin position="704"/>
        <end position="732"/>
    </location>
</feature>
<organism evidence="4">
    <name type="scientific">Oryza nivara</name>
    <name type="common">Indian wild rice</name>
    <name type="synonym">Oryza sativa f. spontanea</name>
    <dbReference type="NCBI Taxonomy" id="4536"/>
    <lineage>
        <taxon>Eukaryota</taxon>
        <taxon>Viridiplantae</taxon>
        <taxon>Streptophyta</taxon>
        <taxon>Embryophyta</taxon>
        <taxon>Tracheophyta</taxon>
        <taxon>Spermatophyta</taxon>
        <taxon>Magnoliopsida</taxon>
        <taxon>Liliopsida</taxon>
        <taxon>Poales</taxon>
        <taxon>Poaceae</taxon>
        <taxon>BOP clade</taxon>
        <taxon>Oryzoideae</taxon>
        <taxon>Oryzeae</taxon>
        <taxon>Oryzinae</taxon>
        <taxon>Oryza</taxon>
    </lineage>
</organism>
<evidence type="ECO:0000313" key="4">
    <source>
        <dbReference type="EnsemblPlants" id="ONIVA07G13740.1"/>
    </source>
</evidence>
<feature type="compositionally biased region" description="Polar residues" evidence="2">
    <location>
        <begin position="708"/>
        <end position="732"/>
    </location>
</feature>
<feature type="region of interest" description="Disordered" evidence="2">
    <location>
        <begin position="646"/>
        <end position="669"/>
    </location>
</feature>
<dbReference type="PROSITE" id="PS50053">
    <property type="entry name" value="UBIQUITIN_2"/>
    <property type="match status" value="1"/>
</dbReference>
<evidence type="ECO:0000256" key="2">
    <source>
        <dbReference type="SAM" id="MobiDB-lite"/>
    </source>
</evidence>
<feature type="region of interest" description="Disordered" evidence="2">
    <location>
        <begin position="1"/>
        <end position="28"/>
    </location>
</feature>
<dbReference type="OMA" id="DPFRNIN"/>
<dbReference type="InterPro" id="IPR029071">
    <property type="entry name" value="Ubiquitin-like_domsf"/>
</dbReference>
<feature type="compositionally biased region" description="Polar residues" evidence="2">
    <location>
        <begin position="872"/>
        <end position="881"/>
    </location>
</feature>
<protein>
    <recommendedName>
        <fullName evidence="3">Ubiquitin-like domain-containing protein</fullName>
    </recommendedName>
</protein>
<feature type="compositionally biased region" description="Polar residues" evidence="2">
    <location>
        <begin position="791"/>
        <end position="803"/>
    </location>
</feature>
<dbReference type="GO" id="GO:0031593">
    <property type="term" value="F:polyubiquitin modification-dependent protein binding"/>
    <property type="evidence" value="ECO:0007669"/>
    <property type="project" value="TreeGrafter"/>
</dbReference>
<dbReference type="InterPro" id="IPR000626">
    <property type="entry name" value="Ubiquitin-like_dom"/>
</dbReference>
<dbReference type="PANTHER" id="PTHR15204:SF5">
    <property type="entry name" value="LARGE PROLINE-RICH PROTEIN BAG6 ISOFORM X1"/>
    <property type="match status" value="1"/>
</dbReference>
<dbReference type="Pfam" id="PF00240">
    <property type="entry name" value="ubiquitin"/>
    <property type="match status" value="1"/>
</dbReference>
<dbReference type="InterPro" id="IPR019956">
    <property type="entry name" value="Ubiquitin_dom"/>
</dbReference>
<dbReference type="GO" id="GO:0036503">
    <property type="term" value="P:ERAD pathway"/>
    <property type="evidence" value="ECO:0007669"/>
    <property type="project" value="TreeGrafter"/>
</dbReference>
<dbReference type="Proteomes" id="UP000006591">
    <property type="component" value="Chromosome 7"/>
</dbReference>
<dbReference type="SMART" id="SM00213">
    <property type="entry name" value="UBQ"/>
    <property type="match status" value="1"/>
</dbReference>
<feature type="compositionally biased region" description="Pro residues" evidence="2">
    <location>
        <begin position="66"/>
        <end position="76"/>
    </location>
</feature>
<feature type="compositionally biased region" description="Polar residues" evidence="2">
    <location>
        <begin position="825"/>
        <end position="835"/>
    </location>
</feature>
<feature type="region of interest" description="Disordered" evidence="2">
    <location>
        <begin position="610"/>
        <end position="630"/>
    </location>
</feature>
<keyword evidence="1" id="KW-0832">Ubl conjugation</keyword>
<evidence type="ECO:0000256" key="1">
    <source>
        <dbReference type="ARBA" id="ARBA00022843"/>
    </source>
</evidence>
<accession>A0A0E0I158</accession>
<feature type="region of interest" description="Disordered" evidence="2">
    <location>
        <begin position="981"/>
        <end position="1006"/>
    </location>
</feature>